<protein>
    <submittedName>
        <fullName evidence="1">Uncharacterized protein</fullName>
    </submittedName>
</protein>
<reference evidence="1" key="2">
    <citation type="submission" date="2020-09" db="EMBL/GenBank/DDBJ databases">
        <authorList>
            <person name="Sun Q."/>
            <person name="Zhou Y."/>
        </authorList>
    </citation>
    <scope>NUCLEOTIDE SEQUENCE</scope>
    <source>
        <strain evidence="1">CGMCC 1.15966</strain>
    </source>
</reference>
<evidence type="ECO:0000313" key="1">
    <source>
        <dbReference type="EMBL" id="GGE16484.1"/>
    </source>
</evidence>
<gene>
    <name evidence="1" type="ORF">GCM10011516_12750</name>
</gene>
<organism evidence="1 2">
    <name type="scientific">Sphingobacterium cellulitidis</name>
    <dbReference type="NCBI Taxonomy" id="1768011"/>
    <lineage>
        <taxon>Bacteria</taxon>
        <taxon>Pseudomonadati</taxon>
        <taxon>Bacteroidota</taxon>
        <taxon>Sphingobacteriia</taxon>
        <taxon>Sphingobacteriales</taxon>
        <taxon>Sphingobacteriaceae</taxon>
        <taxon>Sphingobacterium</taxon>
    </lineage>
</organism>
<name>A0A8H9FYS3_9SPHI</name>
<accession>A0A8H9FYS3</accession>
<dbReference type="AntiFam" id="ANF00045">
    <property type="entry name" value="Antisense to RNaseP"/>
</dbReference>
<dbReference type="EMBL" id="BMKM01000002">
    <property type="protein sequence ID" value="GGE16484.1"/>
    <property type="molecule type" value="Genomic_DNA"/>
</dbReference>
<evidence type="ECO:0000313" key="2">
    <source>
        <dbReference type="Proteomes" id="UP000614460"/>
    </source>
</evidence>
<dbReference type="AlphaFoldDB" id="A0A8H9FYS3"/>
<reference evidence="1" key="1">
    <citation type="journal article" date="2014" name="Int. J. Syst. Evol. Microbiol.">
        <title>Complete genome sequence of Corynebacterium casei LMG S-19264T (=DSM 44701T), isolated from a smear-ripened cheese.</title>
        <authorList>
            <consortium name="US DOE Joint Genome Institute (JGI-PGF)"/>
            <person name="Walter F."/>
            <person name="Albersmeier A."/>
            <person name="Kalinowski J."/>
            <person name="Ruckert C."/>
        </authorList>
    </citation>
    <scope>NUCLEOTIDE SEQUENCE</scope>
    <source>
        <strain evidence="1">CGMCC 1.15966</strain>
    </source>
</reference>
<keyword evidence="2" id="KW-1185">Reference proteome</keyword>
<sequence length="65" mass="7372">MQTPSTYPLQLLKAENEQLSILATYLVFQHTRFTEMHVAMQIRELLPHVFTLTPKGGIFSVALAV</sequence>
<comment type="caution">
    <text evidence="1">The sequence shown here is derived from an EMBL/GenBank/DDBJ whole genome shotgun (WGS) entry which is preliminary data.</text>
</comment>
<proteinExistence type="predicted"/>
<dbReference type="Proteomes" id="UP000614460">
    <property type="component" value="Unassembled WGS sequence"/>
</dbReference>